<comment type="subcellular location">
    <subcellularLocation>
        <location evidence="1 9">Cell membrane</location>
        <topology evidence="1 9">Peripheral membrane protein</topology>
    </subcellularLocation>
</comment>
<keyword evidence="7 9" id="KW-0139">CF(1)</keyword>
<dbReference type="InterPro" id="IPR036794">
    <property type="entry name" value="ATP_F1_dsu/esu_C_sf"/>
</dbReference>
<dbReference type="InterPro" id="IPR020547">
    <property type="entry name" value="ATP_synth_F1_esu_C"/>
</dbReference>
<dbReference type="AlphaFoldDB" id="A0A4U7JG81"/>
<proteinExistence type="inferred from homology"/>
<evidence type="ECO:0000256" key="10">
    <source>
        <dbReference type="RuleBase" id="RU003656"/>
    </source>
</evidence>
<evidence type="ECO:0000259" key="12">
    <source>
        <dbReference type="Pfam" id="PF02823"/>
    </source>
</evidence>
<keyword evidence="4 9" id="KW-1003">Cell membrane</keyword>
<dbReference type="GO" id="GO:0045259">
    <property type="term" value="C:proton-transporting ATP synthase complex"/>
    <property type="evidence" value="ECO:0007669"/>
    <property type="project" value="UniProtKB-KW"/>
</dbReference>
<dbReference type="GO" id="GO:0046933">
    <property type="term" value="F:proton-transporting ATP synthase activity, rotational mechanism"/>
    <property type="evidence" value="ECO:0007669"/>
    <property type="project" value="UniProtKB-UniRule"/>
</dbReference>
<keyword evidence="5 9" id="KW-0406">Ion transport</keyword>
<evidence type="ECO:0000259" key="11">
    <source>
        <dbReference type="Pfam" id="PF00401"/>
    </source>
</evidence>
<evidence type="ECO:0000256" key="8">
    <source>
        <dbReference type="ARBA" id="ARBA00023310"/>
    </source>
</evidence>
<feature type="domain" description="ATP synthase epsilon subunit C-terminal" evidence="11">
    <location>
        <begin position="86"/>
        <end position="129"/>
    </location>
</feature>
<dbReference type="RefSeq" id="WP_137697428.1">
    <property type="nucleotide sequence ID" value="NZ_CP061336.1"/>
</dbReference>
<dbReference type="NCBIfam" id="NF009980">
    <property type="entry name" value="PRK13446.1"/>
    <property type="match status" value="1"/>
</dbReference>
<evidence type="ECO:0000256" key="2">
    <source>
        <dbReference type="ARBA" id="ARBA00005712"/>
    </source>
</evidence>
<comment type="similarity">
    <text evidence="2 9 10">Belongs to the ATPase epsilon chain family.</text>
</comment>
<gene>
    <name evidence="9" type="primary">atpC</name>
    <name evidence="13" type="ORF">EHE19_017730</name>
</gene>
<keyword evidence="9" id="KW-0375">Hydrogen ion transport</keyword>
<dbReference type="PANTHER" id="PTHR13822:SF10">
    <property type="entry name" value="ATP SYNTHASE EPSILON CHAIN, CHLOROPLASTIC"/>
    <property type="match status" value="1"/>
</dbReference>
<protein>
    <recommendedName>
        <fullName evidence="9">ATP synthase epsilon chain</fullName>
    </recommendedName>
    <alternativeName>
        <fullName evidence="9">ATP synthase F1 sector epsilon subunit</fullName>
    </alternativeName>
    <alternativeName>
        <fullName evidence="9">F-ATPase epsilon subunit</fullName>
    </alternativeName>
</protein>
<name>A0A4U7JG81_9FIRM</name>
<dbReference type="OrthoDB" id="9804110at2"/>
<dbReference type="GO" id="GO:0005886">
    <property type="term" value="C:plasma membrane"/>
    <property type="evidence" value="ECO:0007669"/>
    <property type="project" value="UniProtKB-SubCell"/>
</dbReference>
<evidence type="ECO:0000256" key="5">
    <source>
        <dbReference type="ARBA" id="ARBA00023065"/>
    </source>
</evidence>
<dbReference type="Pfam" id="PF02823">
    <property type="entry name" value="ATP-synt_DE_N"/>
    <property type="match status" value="1"/>
</dbReference>
<dbReference type="HAMAP" id="MF_00530">
    <property type="entry name" value="ATP_synth_epsil_bac"/>
    <property type="match status" value="1"/>
</dbReference>
<feature type="domain" description="ATP synthase F1 complex delta/epsilon subunit N-terminal" evidence="12">
    <location>
        <begin position="5"/>
        <end position="82"/>
    </location>
</feature>
<dbReference type="EMBL" id="CP061336">
    <property type="protein sequence ID" value="QNU66661.1"/>
    <property type="molecule type" value="Genomic_DNA"/>
</dbReference>
<evidence type="ECO:0000313" key="14">
    <source>
        <dbReference type="Proteomes" id="UP000306409"/>
    </source>
</evidence>
<dbReference type="Gene3D" id="2.60.15.10">
    <property type="entry name" value="F0F1 ATP synthase delta/epsilon subunit, N-terminal"/>
    <property type="match status" value="1"/>
</dbReference>
<organism evidence="13 14">
    <name type="scientific">Ruminiclostridium herbifermentans</name>
    <dbReference type="NCBI Taxonomy" id="2488810"/>
    <lineage>
        <taxon>Bacteria</taxon>
        <taxon>Bacillati</taxon>
        <taxon>Bacillota</taxon>
        <taxon>Clostridia</taxon>
        <taxon>Eubacteriales</taxon>
        <taxon>Oscillospiraceae</taxon>
        <taxon>Ruminiclostridium</taxon>
    </lineage>
</organism>
<evidence type="ECO:0000256" key="3">
    <source>
        <dbReference type="ARBA" id="ARBA00022448"/>
    </source>
</evidence>
<evidence type="ECO:0000313" key="13">
    <source>
        <dbReference type="EMBL" id="QNU66661.1"/>
    </source>
</evidence>
<dbReference type="Proteomes" id="UP000306409">
    <property type="component" value="Chromosome"/>
</dbReference>
<evidence type="ECO:0000256" key="1">
    <source>
        <dbReference type="ARBA" id="ARBA00004202"/>
    </source>
</evidence>
<dbReference type="NCBIfam" id="TIGR01216">
    <property type="entry name" value="ATP_synt_epsi"/>
    <property type="match status" value="1"/>
</dbReference>
<keyword evidence="14" id="KW-1185">Reference proteome</keyword>
<keyword evidence="8 9" id="KW-0066">ATP synthesis</keyword>
<accession>A0A4U7JG81</accession>
<dbReference type="InterPro" id="IPR020546">
    <property type="entry name" value="ATP_synth_F1_dsu/esu_N"/>
</dbReference>
<dbReference type="InterPro" id="IPR001469">
    <property type="entry name" value="ATP_synth_F1_dsu/esu"/>
</dbReference>
<dbReference type="InterPro" id="IPR036771">
    <property type="entry name" value="ATPsynth_dsu/esu_N"/>
</dbReference>
<comment type="subunit">
    <text evidence="9 10">F-type ATPases have 2 components, CF(1) - the catalytic core - and CF(0) - the membrane proton channel. CF(1) has five subunits: alpha(3), beta(3), gamma(1), delta(1), epsilon(1). CF(0) has three main subunits: a, b and c.</text>
</comment>
<keyword evidence="6 9" id="KW-0472">Membrane</keyword>
<dbReference type="SUPFAM" id="SSF46604">
    <property type="entry name" value="Epsilon subunit of F1F0-ATP synthase C-terminal domain"/>
    <property type="match status" value="1"/>
</dbReference>
<evidence type="ECO:0000256" key="7">
    <source>
        <dbReference type="ARBA" id="ARBA00023196"/>
    </source>
</evidence>
<dbReference type="KEGG" id="rher:EHE19_017730"/>
<evidence type="ECO:0000256" key="4">
    <source>
        <dbReference type="ARBA" id="ARBA00022475"/>
    </source>
</evidence>
<evidence type="ECO:0000256" key="9">
    <source>
        <dbReference type="HAMAP-Rule" id="MF_00530"/>
    </source>
</evidence>
<dbReference type="SUPFAM" id="SSF51344">
    <property type="entry name" value="Epsilon subunit of F1F0-ATP synthase N-terminal domain"/>
    <property type="match status" value="1"/>
</dbReference>
<reference evidence="13 14" key="1">
    <citation type="submission" date="2020-09" db="EMBL/GenBank/DDBJ databases">
        <title>Characterization and genome sequencing of Ruminiclostridium sp. nov. MA18.</title>
        <authorList>
            <person name="Rettenmaier R."/>
            <person name="Kowollik M.-L."/>
            <person name="Liebl W."/>
            <person name="Zverlov V."/>
        </authorList>
    </citation>
    <scope>NUCLEOTIDE SEQUENCE [LARGE SCALE GENOMIC DNA]</scope>
    <source>
        <strain evidence="13 14">MA18</strain>
    </source>
</reference>
<evidence type="ECO:0000256" key="6">
    <source>
        <dbReference type="ARBA" id="ARBA00023136"/>
    </source>
</evidence>
<dbReference type="Gene3D" id="1.20.5.440">
    <property type="entry name" value="ATP synthase delta/epsilon subunit, C-terminal domain"/>
    <property type="match status" value="1"/>
</dbReference>
<dbReference type="Pfam" id="PF00401">
    <property type="entry name" value="ATP-synt_DE"/>
    <property type="match status" value="1"/>
</dbReference>
<keyword evidence="3 9" id="KW-0813">Transport</keyword>
<dbReference type="PANTHER" id="PTHR13822">
    <property type="entry name" value="ATP SYNTHASE DELTA/EPSILON CHAIN"/>
    <property type="match status" value="1"/>
</dbReference>
<dbReference type="CDD" id="cd12152">
    <property type="entry name" value="F1-ATPase_delta"/>
    <property type="match status" value="1"/>
</dbReference>
<sequence length="133" mass="14858">MPTFFLEVLTPERKFYSAEAEEVIFRTVDGEMGVLAKHAPTVVAVDIGPIKIKADGKWIVALVTEGFAEIMPDRVVILTDTAEYPEEIDLNRAKAAKARAEEKLQKHLSQMEYARSKAALARAMARLKITNQK</sequence>
<dbReference type="GO" id="GO:0005524">
    <property type="term" value="F:ATP binding"/>
    <property type="evidence" value="ECO:0007669"/>
    <property type="project" value="UniProtKB-UniRule"/>
</dbReference>
<comment type="function">
    <text evidence="9">Produces ATP from ADP in the presence of a proton gradient across the membrane.</text>
</comment>